<gene>
    <name evidence="1" type="ORF">E2626_08575</name>
</gene>
<keyword evidence="2" id="KW-1185">Reference proteome</keyword>
<dbReference type="Proteomes" id="UP000297776">
    <property type="component" value="Unassembled WGS sequence"/>
</dbReference>
<evidence type="ECO:0000313" key="2">
    <source>
        <dbReference type="Proteomes" id="UP000297776"/>
    </source>
</evidence>
<protein>
    <submittedName>
        <fullName evidence="1">Uncharacterized protein</fullName>
    </submittedName>
</protein>
<dbReference type="AlphaFoldDB" id="A0A4Y8LLL0"/>
<proteinExistence type="predicted"/>
<comment type="caution">
    <text evidence="1">The sequence shown here is derived from an EMBL/GenBank/DDBJ whole genome shotgun (WGS) entry which is preliminary data.</text>
</comment>
<dbReference type="RefSeq" id="WP_134381331.1">
    <property type="nucleotide sequence ID" value="NZ_SORX01000004.1"/>
</dbReference>
<organism evidence="1 2">
    <name type="scientific">Jeotgalibacillus salarius</name>
    <dbReference type="NCBI Taxonomy" id="546023"/>
    <lineage>
        <taxon>Bacteria</taxon>
        <taxon>Bacillati</taxon>
        <taxon>Bacillota</taxon>
        <taxon>Bacilli</taxon>
        <taxon>Bacillales</taxon>
        <taxon>Caryophanaceae</taxon>
        <taxon>Jeotgalibacillus</taxon>
    </lineage>
</organism>
<accession>A0A4Y8LLL0</accession>
<dbReference type="OrthoDB" id="2732603at2"/>
<reference evidence="1 2" key="1">
    <citation type="submission" date="2019-03" db="EMBL/GenBank/DDBJ databases">
        <authorList>
            <person name="Yang Y."/>
        </authorList>
    </citation>
    <scope>NUCLEOTIDE SEQUENCE [LARGE SCALE GENOMIC DNA]</scope>
    <source>
        <strain evidence="1 2">ASL-1</strain>
    </source>
</reference>
<dbReference type="EMBL" id="SORX01000004">
    <property type="protein sequence ID" value="TFE01615.1"/>
    <property type="molecule type" value="Genomic_DNA"/>
</dbReference>
<sequence length="223" mass="25879">MYSDLDVENWIAAAPSKKKESYPSPPGNGTSEEILLQKRYLALANVFLQLKYNAEKGKILLLQAFLNEKRNQAVEVIYKNDQTGKGRVQDIGRDHVILTSYFTKAWIPYSGISEVKVPYGSPEFASTHQYVFFDNDLRRKLLRDFGATVSKRSKLKGLFFRETLKTSLQRWKGNRFKVEMQNGLIYSGKLVRSEEERLVLTVKKEEKVINYHEIKIIKKFLFS</sequence>
<name>A0A4Y8LLL0_9BACL</name>
<evidence type="ECO:0000313" key="1">
    <source>
        <dbReference type="EMBL" id="TFE01615.1"/>
    </source>
</evidence>